<sequence>MRFTIVLALCFIGDITQSLVSNIISNPFHLFLTAASASSLNKRSFIDDIQNNTQNAFHAFEQFGQTFNEKVQEALKNLLSAFGNKNSSAEASVSVSKRATNPLQLINDLDDPAQFAQTFLKVLLDLATGQGRRKRDIAEDLKKFSEEAKHNAEEALKKLFSFLEQFKPQSSESTEASVVVEKRATNPLQLINDLDDPAQFAQTLLKVLADIATGQGRRKRDIAEDLKKFSDEAKHNAEEALKKLFSFLEQFKPQSSESTEAPVVVEKRATNPLVLFNDLSQQDLGKFAQDFLKVLADIALAQG</sequence>
<dbReference type="InterPro" id="IPR016024">
    <property type="entry name" value="ARM-type_fold"/>
</dbReference>
<proteinExistence type="predicted"/>
<feature type="signal peptide" evidence="1">
    <location>
        <begin position="1"/>
        <end position="18"/>
    </location>
</feature>
<evidence type="ECO:0000313" key="3">
    <source>
        <dbReference type="Proteomes" id="UP000015104"/>
    </source>
</evidence>
<feature type="chain" id="PRO_5007729078" evidence="1">
    <location>
        <begin position="19"/>
        <end position="303"/>
    </location>
</feature>
<dbReference type="Proteomes" id="UP000015104">
    <property type="component" value="Unassembled WGS sequence"/>
</dbReference>
<dbReference type="AlphaFoldDB" id="T1L1A6"/>
<dbReference type="EnsemblMetazoa" id="tetur31g01060.1">
    <property type="protein sequence ID" value="tetur31g01060.1"/>
    <property type="gene ID" value="tetur31g01060"/>
</dbReference>
<dbReference type="EMBL" id="CAEY01000891">
    <property type="status" value="NOT_ANNOTATED_CDS"/>
    <property type="molecule type" value="Genomic_DNA"/>
</dbReference>
<organism evidence="2 3">
    <name type="scientific">Tetranychus urticae</name>
    <name type="common">Two-spotted spider mite</name>
    <dbReference type="NCBI Taxonomy" id="32264"/>
    <lineage>
        <taxon>Eukaryota</taxon>
        <taxon>Metazoa</taxon>
        <taxon>Ecdysozoa</taxon>
        <taxon>Arthropoda</taxon>
        <taxon>Chelicerata</taxon>
        <taxon>Arachnida</taxon>
        <taxon>Acari</taxon>
        <taxon>Acariformes</taxon>
        <taxon>Trombidiformes</taxon>
        <taxon>Prostigmata</taxon>
        <taxon>Eleutherengona</taxon>
        <taxon>Raphignathae</taxon>
        <taxon>Tetranychoidea</taxon>
        <taxon>Tetranychidae</taxon>
        <taxon>Tetranychus</taxon>
    </lineage>
</organism>
<name>T1L1A6_TETUR</name>
<reference evidence="3" key="1">
    <citation type="submission" date="2011-08" db="EMBL/GenBank/DDBJ databases">
        <authorList>
            <person name="Rombauts S."/>
        </authorList>
    </citation>
    <scope>NUCLEOTIDE SEQUENCE</scope>
    <source>
        <strain evidence="3">London</strain>
    </source>
</reference>
<evidence type="ECO:0000256" key="1">
    <source>
        <dbReference type="SAM" id="SignalP"/>
    </source>
</evidence>
<dbReference type="HOGENOM" id="CLU_068138_0_0_1"/>
<dbReference type="SUPFAM" id="SSF48371">
    <property type="entry name" value="ARM repeat"/>
    <property type="match status" value="1"/>
</dbReference>
<accession>T1L1A6</accession>
<evidence type="ECO:0000313" key="2">
    <source>
        <dbReference type="EnsemblMetazoa" id="tetur31g01060.1"/>
    </source>
</evidence>
<protein>
    <submittedName>
        <fullName evidence="2">Uncharacterized protein</fullName>
    </submittedName>
</protein>
<keyword evidence="3" id="KW-1185">Reference proteome</keyword>
<keyword evidence="1" id="KW-0732">Signal</keyword>
<reference evidence="2" key="2">
    <citation type="submission" date="2015-06" db="UniProtKB">
        <authorList>
            <consortium name="EnsemblMetazoa"/>
        </authorList>
    </citation>
    <scope>IDENTIFICATION</scope>
</reference>